<evidence type="ECO:0000256" key="1">
    <source>
        <dbReference type="SAM" id="MobiDB-lite"/>
    </source>
</evidence>
<organism evidence="2 3">
    <name type="scientific">Trichonephila inaurata madagascariensis</name>
    <dbReference type="NCBI Taxonomy" id="2747483"/>
    <lineage>
        <taxon>Eukaryota</taxon>
        <taxon>Metazoa</taxon>
        <taxon>Ecdysozoa</taxon>
        <taxon>Arthropoda</taxon>
        <taxon>Chelicerata</taxon>
        <taxon>Arachnida</taxon>
        <taxon>Araneae</taxon>
        <taxon>Araneomorphae</taxon>
        <taxon>Entelegynae</taxon>
        <taxon>Araneoidea</taxon>
        <taxon>Nephilidae</taxon>
        <taxon>Trichonephila</taxon>
        <taxon>Trichonephila inaurata</taxon>
    </lineage>
</organism>
<accession>A0A8X6X6R2</accession>
<evidence type="ECO:0000313" key="3">
    <source>
        <dbReference type="Proteomes" id="UP000886998"/>
    </source>
</evidence>
<keyword evidence="3" id="KW-1185">Reference proteome</keyword>
<dbReference type="Proteomes" id="UP000886998">
    <property type="component" value="Unassembled WGS sequence"/>
</dbReference>
<gene>
    <name evidence="2" type="ORF">TNIN_457631</name>
</gene>
<feature type="region of interest" description="Disordered" evidence="1">
    <location>
        <begin position="1"/>
        <end position="79"/>
    </location>
</feature>
<sequence length="79" mass="8834">MDMSASRDVAPSIAEAEESCPPCSLERTPVEETGMLGSAPQTTPPPTLYGTLSLFWEEGKRQPRRAGEEKRRNENRSRR</sequence>
<evidence type="ECO:0000313" key="2">
    <source>
        <dbReference type="EMBL" id="GFY46391.1"/>
    </source>
</evidence>
<name>A0A8X6X6R2_9ARAC</name>
<feature type="compositionally biased region" description="Basic and acidic residues" evidence="1">
    <location>
        <begin position="57"/>
        <end position="79"/>
    </location>
</feature>
<reference evidence="2" key="1">
    <citation type="submission" date="2020-08" db="EMBL/GenBank/DDBJ databases">
        <title>Multicomponent nature underlies the extraordinary mechanical properties of spider dragline silk.</title>
        <authorList>
            <person name="Kono N."/>
            <person name="Nakamura H."/>
            <person name="Mori M."/>
            <person name="Yoshida Y."/>
            <person name="Ohtoshi R."/>
            <person name="Malay A.D."/>
            <person name="Moran D.A.P."/>
            <person name="Tomita M."/>
            <person name="Numata K."/>
            <person name="Arakawa K."/>
        </authorList>
    </citation>
    <scope>NUCLEOTIDE SEQUENCE</scope>
</reference>
<comment type="caution">
    <text evidence="2">The sequence shown here is derived from an EMBL/GenBank/DDBJ whole genome shotgun (WGS) entry which is preliminary data.</text>
</comment>
<dbReference type="EMBL" id="BMAV01005358">
    <property type="protein sequence ID" value="GFY46391.1"/>
    <property type="molecule type" value="Genomic_DNA"/>
</dbReference>
<proteinExistence type="predicted"/>
<dbReference type="AlphaFoldDB" id="A0A8X6X6R2"/>
<protein>
    <submittedName>
        <fullName evidence="2">Uncharacterized protein</fullName>
    </submittedName>
</protein>